<dbReference type="InterPro" id="IPR016181">
    <property type="entry name" value="Acyl_CoA_acyltransferase"/>
</dbReference>
<dbReference type="Pfam" id="PF00583">
    <property type="entry name" value="Acetyltransf_1"/>
    <property type="match status" value="1"/>
</dbReference>
<organism evidence="3 4">
    <name type="scientific">Croceivirga thetidis</name>
    <dbReference type="NCBI Taxonomy" id="2721623"/>
    <lineage>
        <taxon>Bacteria</taxon>
        <taxon>Pseudomonadati</taxon>
        <taxon>Bacteroidota</taxon>
        <taxon>Flavobacteriia</taxon>
        <taxon>Flavobacteriales</taxon>
        <taxon>Flavobacteriaceae</taxon>
        <taxon>Croceivirga</taxon>
    </lineage>
</organism>
<protein>
    <submittedName>
        <fullName evidence="3">GNAT family N-acetyltransferase</fullName>
    </submittedName>
</protein>
<dbReference type="PANTHER" id="PTHR13947:SF37">
    <property type="entry name" value="LD18367P"/>
    <property type="match status" value="1"/>
</dbReference>
<evidence type="ECO:0000313" key="4">
    <source>
        <dbReference type="Proteomes" id="UP000718451"/>
    </source>
</evidence>
<dbReference type="EMBL" id="JAAWWL010000002">
    <property type="protein sequence ID" value="NKI32584.1"/>
    <property type="molecule type" value="Genomic_DNA"/>
</dbReference>
<accession>A0ABX1GSJ8</accession>
<feature type="domain" description="N-acetyltransferase" evidence="2">
    <location>
        <begin position="1"/>
        <end position="147"/>
    </location>
</feature>
<dbReference type="InterPro" id="IPR050769">
    <property type="entry name" value="NAT_camello-type"/>
</dbReference>
<keyword evidence="4" id="KW-1185">Reference proteome</keyword>
<dbReference type="Proteomes" id="UP000718451">
    <property type="component" value="Unassembled WGS sequence"/>
</dbReference>
<dbReference type="Gene3D" id="3.40.630.30">
    <property type="match status" value="1"/>
</dbReference>
<keyword evidence="1" id="KW-0808">Transferase</keyword>
<evidence type="ECO:0000313" key="3">
    <source>
        <dbReference type="EMBL" id="NKI32584.1"/>
    </source>
</evidence>
<reference evidence="3 4" key="1">
    <citation type="submission" date="2020-04" db="EMBL/GenBank/DDBJ databases">
        <authorList>
            <person name="Yoon J."/>
        </authorList>
    </citation>
    <scope>NUCLEOTIDE SEQUENCE [LARGE SCALE GENOMIC DNA]</scope>
    <source>
        <strain evidence="3 4">DJ-13</strain>
    </source>
</reference>
<dbReference type="PANTHER" id="PTHR13947">
    <property type="entry name" value="GNAT FAMILY N-ACETYLTRANSFERASE"/>
    <property type="match status" value="1"/>
</dbReference>
<dbReference type="CDD" id="cd04301">
    <property type="entry name" value="NAT_SF"/>
    <property type="match status" value="1"/>
</dbReference>
<name>A0ABX1GSJ8_9FLAO</name>
<evidence type="ECO:0000256" key="1">
    <source>
        <dbReference type="ARBA" id="ARBA00022679"/>
    </source>
</evidence>
<sequence>MQIVRVSQKELPDLVPLFDGYRVFYNQNSDLEAAEKFLSSRLNKNESIIFMAKVGAKAMGFTQLYFTFSSVSMEPFLILNDLYVTPDFRGLGVGEKLLTIAKSFCSNNGYKGLALETAVDNPAQYLYEKLGWKKDTDFFHYFWKNPK</sequence>
<evidence type="ECO:0000259" key="2">
    <source>
        <dbReference type="PROSITE" id="PS51186"/>
    </source>
</evidence>
<dbReference type="InterPro" id="IPR000182">
    <property type="entry name" value="GNAT_dom"/>
</dbReference>
<dbReference type="PROSITE" id="PS51186">
    <property type="entry name" value="GNAT"/>
    <property type="match status" value="1"/>
</dbReference>
<gene>
    <name evidence="3" type="ORF">HCU67_11570</name>
</gene>
<dbReference type="SUPFAM" id="SSF55729">
    <property type="entry name" value="Acyl-CoA N-acyltransferases (Nat)"/>
    <property type="match status" value="1"/>
</dbReference>
<comment type="caution">
    <text evidence="3">The sequence shown here is derived from an EMBL/GenBank/DDBJ whole genome shotgun (WGS) entry which is preliminary data.</text>
</comment>
<proteinExistence type="predicted"/>